<dbReference type="CDD" id="cd00093">
    <property type="entry name" value="HTH_XRE"/>
    <property type="match status" value="1"/>
</dbReference>
<dbReference type="AlphaFoldDB" id="A0A4P6JK95"/>
<dbReference type="Proteomes" id="UP000290365">
    <property type="component" value="Chromosome"/>
</dbReference>
<accession>A0A4P6JK95</accession>
<dbReference type="GO" id="GO:0003677">
    <property type="term" value="F:DNA binding"/>
    <property type="evidence" value="ECO:0007669"/>
    <property type="project" value="InterPro"/>
</dbReference>
<protein>
    <submittedName>
        <fullName evidence="2">XRE family transcriptional regulator</fullName>
    </submittedName>
</protein>
<dbReference type="Pfam" id="PF13443">
    <property type="entry name" value="HTH_26"/>
    <property type="match status" value="1"/>
</dbReference>
<organism evidence="2 3">
    <name type="scientific">Ktedonosporobacter rubrisoli</name>
    <dbReference type="NCBI Taxonomy" id="2509675"/>
    <lineage>
        <taxon>Bacteria</taxon>
        <taxon>Bacillati</taxon>
        <taxon>Chloroflexota</taxon>
        <taxon>Ktedonobacteria</taxon>
        <taxon>Ktedonobacterales</taxon>
        <taxon>Ktedonosporobacteraceae</taxon>
        <taxon>Ktedonosporobacter</taxon>
    </lineage>
</organism>
<evidence type="ECO:0000313" key="3">
    <source>
        <dbReference type="Proteomes" id="UP000290365"/>
    </source>
</evidence>
<name>A0A4P6JK95_KTERU</name>
<evidence type="ECO:0000313" key="2">
    <source>
        <dbReference type="EMBL" id="QBD75578.1"/>
    </source>
</evidence>
<feature type="domain" description="HTH cro/C1-type" evidence="1">
    <location>
        <begin position="29"/>
        <end position="84"/>
    </location>
</feature>
<dbReference type="SUPFAM" id="SSF47413">
    <property type="entry name" value="lambda repressor-like DNA-binding domains"/>
    <property type="match status" value="1"/>
</dbReference>
<dbReference type="KEGG" id="kbs:EPA93_05995"/>
<dbReference type="EMBL" id="CP035758">
    <property type="protein sequence ID" value="QBD75578.1"/>
    <property type="molecule type" value="Genomic_DNA"/>
</dbReference>
<dbReference type="SMART" id="SM00530">
    <property type="entry name" value="HTH_XRE"/>
    <property type="match status" value="1"/>
</dbReference>
<sequence length="95" mass="10510">MRQKSASTLNTLMLLQCGKTVGCTVRLKVKEIAEAQGLTMTTLSHRSEVSFNTVRSIFRNPNRTVNTNTLHRLARALGVAVTDLLEDVPDSEPQK</sequence>
<gene>
    <name evidence="2" type="ORF">EPA93_05995</name>
</gene>
<dbReference type="Gene3D" id="1.10.260.40">
    <property type="entry name" value="lambda repressor-like DNA-binding domains"/>
    <property type="match status" value="1"/>
</dbReference>
<dbReference type="PROSITE" id="PS50943">
    <property type="entry name" value="HTH_CROC1"/>
    <property type="match status" value="1"/>
</dbReference>
<evidence type="ECO:0000259" key="1">
    <source>
        <dbReference type="PROSITE" id="PS50943"/>
    </source>
</evidence>
<keyword evidence="3" id="KW-1185">Reference proteome</keyword>
<dbReference type="InterPro" id="IPR001387">
    <property type="entry name" value="Cro/C1-type_HTH"/>
</dbReference>
<proteinExistence type="predicted"/>
<dbReference type="OrthoDB" id="2364157at2"/>
<reference evidence="2 3" key="1">
    <citation type="submission" date="2019-01" db="EMBL/GenBank/DDBJ databases">
        <title>Ktedonosporobacter rubrisoli SCAWS-G2.</title>
        <authorList>
            <person name="Huang Y."/>
            <person name="Yan B."/>
        </authorList>
    </citation>
    <scope>NUCLEOTIDE SEQUENCE [LARGE SCALE GENOMIC DNA]</scope>
    <source>
        <strain evidence="2 3">SCAWS-G2</strain>
    </source>
</reference>
<dbReference type="InterPro" id="IPR010982">
    <property type="entry name" value="Lambda_DNA-bd_dom_sf"/>
</dbReference>